<reference evidence="2" key="1">
    <citation type="submission" date="2021-02" db="EMBL/GenBank/DDBJ databases">
        <authorList>
            <person name="Dougan E. K."/>
            <person name="Rhodes N."/>
            <person name="Thang M."/>
            <person name="Chan C."/>
        </authorList>
    </citation>
    <scope>NUCLEOTIDE SEQUENCE</scope>
</reference>
<evidence type="ECO:0000313" key="2">
    <source>
        <dbReference type="EMBL" id="CAE7760124.1"/>
    </source>
</evidence>
<dbReference type="EMBL" id="CAJNJA010039808">
    <property type="protein sequence ID" value="CAE7760124.1"/>
    <property type="molecule type" value="Genomic_DNA"/>
</dbReference>
<name>A0A812XTX1_9DINO</name>
<organism evidence="2 3">
    <name type="scientific">Symbiodinium necroappetens</name>
    <dbReference type="NCBI Taxonomy" id="1628268"/>
    <lineage>
        <taxon>Eukaryota</taxon>
        <taxon>Sar</taxon>
        <taxon>Alveolata</taxon>
        <taxon>Dinophyceae</taxon>
        <taxon>Suessiales</taxon>
        <taxon>Symbiodiniaceae</taxon>
        <taxon>Symbiodinium</taxon>
    </lineage>
</organism>
<sequence length="106" mass="12555">MPFASRSTVENVHLLHNRLGRARKPSPEEVKTRHEARQRKAEHRRAQQDEERQSQLRQAENRAAAARGRRQEQEMRRQRELLEKMTRAWGQYQDPTELCICGRAGL</sequence>
<keyword evidence="3" id="KW-1185">Reference proteome</keyword>
<proteinExistence type="predicted"/>
<feature type="compositionally biased region" description="Polar residues" evidence="1">
    <location>
        <begin position="1"/>
        <end position="10"/>
    </location>
</feature>
<comment type="caution">
    <text evidence="2">The sequence shown here is derived from an EMBL/GenBank/DDBJ whole genome shotgun (WGS) entry which is preliminary data.</text>
</comment>
<dbReference type="Proteomes" id="UP000601435">
    <property type="component" value="Unassembled WGS sequence"/>
</dbReference>
<gene>
    <name evidence="2" type="ORF">SNEC2469_LOCUS22109</name>
</gene>
<feature type="compositionally biased region" description="Low complexity" evidence="1">
    <location>
        <begin position="55"/>
        <end position="66"/>
    </location>
</feature>
<feature type="compositionally biased region" description="Basic residues" evidence="1">
    <location>
        <begin position="15"/>
        <end position="24"/>
    </location>
</feature>
<protein>
    <submittedName>
        <fullName evidence="2">Uncharacterized protein</fullName>
    </submittedName>
</protein>
<evidence type="ECO:0000256" key="1">
    <source>
        <dbReference type="SAM" id="MobiDB-lite"/>
    </source>
</evidence>
<evidence type="ECO:0000313" key="3">
    <source>
        <dbReference type="Proteomes" id="UP000601435"/>
    </source>
</evidence>
<accession>A0A812XTX1</accession>
<dbReference type="AlphaFoldDB" id="A0A812XTX1"/>
<feature type="compositionally biased region" description="Basic and acidic residues" evidence="1">
    <location>
        <begin position="25"/>
        <end position="54"/>
    </location>
</feature>
<feature type="region of interest" description="Disordered" evidence="1">
    <location>
        <begin position="1"/>
        <end position="77"/>
    </location>
</feature>